<dbReference type="RefSeq" id="WP_048694709.1">
    <property type="nucleotide sequence ID" value="NZ_HG764815.1"/>
</dbReference>
<dbReference type="SUPFAM" id="SSF81296">
    <property type="entry name" value="E set domains"/>
    <property type="match status" value="1"/>
</dbReference>
<keyword evidence="2" id="KW-1185">Reference proteome</keyword>
<dbReference type="Gene3D" id="2.60.40.10">
    <property type="entry name" value="Immunoglobulins"/>
    <property type="match status" value="1"/>
</dbReference>
<dbReference type="SUPFAM" id="SSF53474">
    <property type="entry name" value="alpha/beta-Hydrolases"/>
    <property type="match status" value="1"/>
</dbReference>
<dbReference type="AlphaFoldDB" id="W6JWV9"/>
<organism evidence="1 2">
    <name type="scientific">Nostocoides australiense Ben110</name>
    <dbReference type="NCBI Taxonomy" id="1193182"/>
    <lineage>
        <taxon>Bacteria</taxon>
        <taxon>Bacillati</taxon>
        <taxon>Actinomycetota</taxon>
        <taxon>Actinomycetes</taxon>
        <taxon>Micrococcales</taxon>
        <taxon>Intrasporangiaceae</taxon>
        <taxon>Nostocoides</taxon>
    </lineage>
</organism>
<evidence type="ECO:0000313" key="2">
    <source>
        <dbReference type="Proteomes" id="UP000035763"/>
    </source>
</evidence>
<accession>W6JWV9</accession>
<dbReference type="PANTHER" id="PTHR48098:SF3">
    <property type="entry name" value="IRON(III) ENTEROBACTIN ESTERASE"/>
    <property type="match status" value="1"/>
</dbReference>
<dbReference type="InterPro" id="IPR029058">
    <property type="entry name" value="AB_hydrolase_fold"/>
</dbReference>
<protein>
    <submittedName>
        <fullName evidence="1">Esterase</fullName>
    </submittedName>
</protein>
<dbReference type="GO" id="GO:0005975">
    <property type="term" value="P:carbohydrate metabolic process"/>
    <property type="evidence" value="ECO:0007669"/>
    <property type="project" value="UniProtKB-ARBA"/>
</dbReference>
<dbReference type="InterPro" id="IPR013783">
    <property type="entry name" value="Ig-like_fold"/>
</dbReference>
<dbReference type="Gene3D" id="3.40.50.1820">
    <property type="entry name" value="alpha/beta hydrolase"/>
    <property type="match status" value="1"/>
</dbReference>
<name>W6JWV9_9MICO</name>
<dbReference type="OrthoDB" id="9775130at2"/>
<evidence type="ECO:0000313" key="1">
    <source>
        <dbReference type="EMBL" id="CCH74053.1"/>
    </source>
</evidence>
<gene>
    <name evidence="1" type="ORF">BN11_370012</name>
</gene>
<sequence length="381" mass="43409">MRRKLAINRLRERADLGPELVAQFVERYRSPIIEGQNATFLFLGHADEVFVRHRVVGLPDPLPMKRIGETDLWAATCDLPAGSRVEYQLETRRGDHYERFNDPLNERVAHSPMGSSSVCAGEGYHVPSWAVPDPETRPGDLIEHRMRSKALRREQQMLIYTPARFNPVLRYPLLIVHDGPEYVQFSAMKTVLDNLIHRLDIAPMIVAFVPPHDRLREYANNAPHARFLARELLPMLEEAYPLVESPLGRCLMGASFGGVASVTTGVRYPGVFGSMLIQSASLAFTDIGQDHGGGPAFDPVVKFVNRYRAKPTRFTERLYMSCGIYEPLITPNRSMVSVFREVGITVKYEENRDGHNWDNWRDRLQSGLSWLYPGPQKYVYE</sequence>
<dbReference type="Pfam" id="PF00756">
    <property type="entry name" value="Esterase"/>
    <property type="match status" value="1"/>
</dbReference>
<proteinExistence type="predicted"/>
<dbReference type="EMBL" id="CAJA01000301">
    <property type="protein sequence ID" value="CCH74053.1"/>
    <property type="molecule type" value="Genomic_DNA"/>
</dbReference>
<comment type="caution">
    <text evidence="1">The sequence shown here is derived from an EMBL/GenBank/DDBJ whole genome shotgun (WGS) entry which is preliminary data.</text>
</comment>
<dbReference type="STRING" id="1193182.BN11_370012"/>
<dbReference type="InterPro" id="IPR000801">
    <property type="entry name" value="Esterase-like"/>
</dbReference>
<dbReference type="Proteomes" id="UP000035763">
    <property type="component" value="Unassembled WGS sequence"/>
</dbReference>
<reference evidence="1 2" key="1">
    <citation type="journal article" date="2013" name="ISME J.">
        <title>A metabolic model for members of the genus Tetrasphaera involved in enhanced biological phosphorus removal.</title>
        <authorList>
            <person name="Kristiansen R."/>
            <person name="Nguyen H.T.T."/>
            <person name="Saunders A.M."/>
            <person name="Nielsen J.L."/>
            <person name="Wimmer R."/>
            <person name="Le V.Q."/>
            <person name="McIlroy S.J."/>
            <person name="Petrovski S."/>
            <person name="Seviour R.J."/>
            <person name="Calteau A."/>
            <person name="Nielsen K.L."/>
            <person name="Nielsen P.H."/>
        </authorList>
    </citation>
    <scope>NUCLEOTIDE SEQUENCE [LARGE SCALE GENOMIC DNA]</scope>
    <source>
        <strain evidence="1 2">Ben110</strain>
    </source>
</reference>
<dbReference type="InterPro" id="IPR050583">
    <property type="entry name" value="Mycobacterial_A85_antigen"/>
</dbReference>
<dbReference type="InterPro" id="IPR014756">
    <property type="entry name" value="Ig_E-set"/>
</dbReference>
<dbReference type="PANTHER" id="PTHR48098">
    <property type="entry name" value="ENTEROCHELIN ESTERASE-RELATED"/>
    <property type="match status" value="1"/>
</dbReference>